<feature type="chain" id="PRO_5045051836" evidence="1">
    <location>
        <begin position="18"/>
        <end position="260"/>
    </location>
</feature>
<keyword evidence="4" id="KW-1185">Reference proteome</keyword>
<sequence length="260" mass="27990">MRLAALLLANLAGPAPAAPPPAQPVTIVAHRGLAEGLPENTLAAFRQSIDRGIKVIELDVRVTRDRQLVILHDATLDRTTDCSGPLSSFTLVRLKACDAGWPTHQGERVPTLAEAIALVEHGPARLLLDIKPATPLDAVLAEVRELHAERKVILGLRSASEISQARTALPGVMILGFMPKVDDAPAFAKAGVDIIRLWSDWVGADPALVARTQRLGTDAWVMIGRRLPANAAEWSALHSRMLATYPQGLITNRPDLIVAR</sequence>
<dbReference type="PANTHER" id="PTHR46320">
    <property type="entry name" value="GLYCEROPHOSPHODIESTER PHOSPHODIESTERASE 1"/>
    <property type="match status" value="1"/>
</dbReference>
<gene>
    <name evidence="3" type="ORF">LZ518_00155</name>
</gene>
<evidence type="ECO:0000313" key="3">
    <source>
        <dbReference type="EMBL" id="MCL6739554.1"/>
    </source>
</evidence>
<evidence type="ECO:0000313" key="4">
    <source>
        <dbReference type="Proteomes" id="UP001165383"/>
    </source>
</evidence>
<evidence type="ECO:0000256" key="1">
    <source>
        <dbReference type="SAM" id="SignalP"/>
    </source>
</evidence>
<dbReference type="PROSITE" id="PS51704">
    <property type="entry name" value="GP_PDE"/>
    <property type="match status" value="1"/>
</dbReference>
<dbReference type="EMBL" id="JAMGBB010000001">
    <property type="protein sequence ID" value="MCL6739554.1"/>
    <property type="molecule type" value="Genomic_DNA"/>
</dbReference>
<dbReference type="PROSITE" id="PS50007">
    <property type="entry name" value="PIPLC_X_DOMAIN"/>
    <property type="match status" value="1"/>
</dbReference>
<accession>A0ABT0S580</accession>
<proteinExistence type="predicted"/>
<dbReference type="RefSeq" id="WP_249914038.1">
    <property type="nucleotide sequence ID" value="NZ_JAMGBB010000001.1"/>
</dbReference>
<reference evidence="3" key="1">
    <citation type="submission" date="2022-05" db="EMBL/GenBank/DDBJ databases">
        <authorList>
            <person name="Jo J.-H."/>
            <person name="Im W.-T."/>
        </authorList>
    </citation>
    <scope>NUCLEOTIDE SEQUENCE</scope>
    <source>
        <strain evidence="3">RB56-2</strain>
    </source>
</reference>
<keyword evidence="1" id="KW-0732">Signal</keyword>
<dbReference type="InterPro" id="IPR017946">
    <property type="entry name" value="PLC-like_Pdiesterase_TIM-brl"/>
</dbReference>
<comment type="caution">
    <text evidence="3">The sequence shown here is derived from an EMBL/GenBank/DDBJ whole genome shotgun (WGS) entry which is preliminary data.</text>
</comment>
<name>A0ABT0S580_9SPHN</name>
<dbReference type="PANTHER" id="PTHR46320:SF1">
    <property type="entry name" value="GLYCEROPHOSPHODIESTER PHOSPHODIESTERASE 1"/>
    <property type="match status" value="1"/>
</dbReference>
<dbReference type="SUPFAM" id="SSF51695">
    <property type="entry name" value="PLC-like phosphodiesterases"/>
    <property type="match status" value="1"/>
</dbReference>
<dbReference type="Gene3D" id="3.20.20.190">
    <property type="entry name" value="Phosphatidylinositol (PI) phosphodiesterase"/>
    <property type="match status" value="1"/>
</dbReference>
<protein>
    <submittedName>
        <fullName evidence="3">Glycerophosphodiester phosphodiesterase family protein</fullName>
    </submittedName>
</protein>
<dbReference type="Pfam" id="PF03009">
    <property type="entry name" value="GDPD"/>
    <property type="match status" value="1"/>
</dbReference>
<feature type="domain" description="GP-PDE" evidence="2">
    <location>
        <begin position="25"/>
        <end position="260"/>
    </location>
</feature>
<dbReference type="CDD" id="cd08566">
    <property type="entry name" value="GDPD_AtGDE_like"/>
    <property type="match status" value="1"/>
</dbReference>
<dbReference type="Proteomes" id="UP001165383">
    <property type="component" value="Unassembled WGS sequence"/>
</dbReference>
<feature type="signal peptide" evidence="1">
    <location>
        <begin position="1"/>
        <end position="17"/>
    </location>
</feature>
<organism evidence="3 4">
    <name type="scientific">Sphingomonas brevis</name>
    <dbReference type="NCBI Taxonomy" id="2908206"/>
    <lineage>
        <taxon>Bacteria</taxon>
        <taxon>Pseudomonadati</taxon>
        <taxon>Pseudomonadota</taxon>
        <taxon>Alphaproteobacteria</taxon>
        <taxon>Sphingomonadales</taxon>
        <taxon>Sphingomonadaceae</taxon>
        <taxon>Sphingomonas</taxon>
    </lineage>
</organism>
<dbReference type="InterPro" id="IPR030395">
    <property type="entry name" value="GP_PDE_dom"/>
</dbReference>
<evidence type="ECO:0000259" key="2">
    <source>
        <dbReference type="PROSITE" id="PS51704"/>
    </source>
</evidence>